<dbReference type="GO" id="GO:0009982">
    <property type="term" value="F:pseudouridine synthase activity"/>
    <property type="evidence" value="ECO:0007669"/>
    <property type="project" value="InterPro"/>
</dbReference>
<evidence type="ECO:0000259" key="4">
    <source>
        <dbReference type="PROSITE" id="PS50984"/>
    </source>
</evidence>
<protein>
    <submittedName>
        <fullName evidence="5">tRNA pseudouridine 13 synthase</fullName>
        <ecNumber evidence="5">4.2.1.-</ecNumber>
    </submittedName>
</protein>
<accession>A0A1W1CEH1</accession>
<dbReference type="InterPro" id="IPR001656">
    <property type="entry name" value="PsdUridine_synth_TruD"/>
</dbReference>
<dbReference type="NCBIfam" id="NF002154">
    <property type="entry name" value="PRK00984.1-3"/>
    <property type="match status" value="1"/>
</dbReference>
<keyword evidence="5" id="KW-0456">Lyase</keyword>
<gene>
    <name evidence="5" type="ORF">MNB_SV-3-1503</name>
</gene>
<dbReference type="InterPro" id="IPR050170">
    <property type="entry name" value="TruD_pseudoU_synthase"/>
</dbReference>
<keyword evidence="3" id="KW-0413">Isomerase</keyword>
<dbReference type="GO" id="GO:0003723">
    <property type="term" value="F:RNA binding"/>
    <property type="evidence" value="ECO:0007669"/>
    <property type="project" value="InterPro"/>
</dbReference>
<proteinExistence type="inferred from homology"/>
<comment type="similarity">
    <text evidence="1">Belongs to the pseudouridine synthase TruD family.</text>
</comment>
<dbReference type="PROSITE" id="PS50984">
    <property type="entry name" value="TRUD"/>
    <property type="match status" value="1"/>
</dbReference>
<evidence type="ECO:0000256" key="2">
    <source>
        <dbReference type="ARBA" id="ARBA00022694"/>
    </source>
</evidence>
<dbReference type="InterPro" id="IPR042214">
    <property type="entry name" value="TruD_catalytic"/>
</dbReference>
<sequence length="357" mass="41355">MKPIYPLHIKNEFVFNSSARDFTVEEIPLYTFTGEGEHLVLQVRKKDLTTWEMLDILSNHLGIRRRDMGYAGLKDKHAMTIQYISVMAIHEEKLKHFEHEKIKILSTVRHNNKIRVGHLKGNRFKIRLKKVLGVQKDKLDSVLKWIKINGVPNYFGNQRFGTDGNNWMEGKKLIEGTLKMRDRKTREFLMGAYQSYLFNNWLSKRMELNLLLEKFTQAQTEQIMNLPKDSLKGTKEQPNFFKILEGDVMMHYPYGRLFNAEDLTEEAKRFKSKDIAPAGLLPGKKTKLAQGTAGLIEAPFTKEIALNGARRYAWIQVTEITKNYVEEKAHYELSFVLPKGCYATNVLDVLRGKSLNG</sequence>
<dbReference type="PANTHER" id="PTHR47811">
    <property type="entry name" value="TRNA PSEUDOURIDINE SYNTHASE D"/>
    <property type="match status" value="1"/>
</dbReference>
<dbReference type="GO" id="GO:0001522">
    <property type="term" value="P:pseudouridine synthesis"/>
    <property type="evidence" value="ECO:0007669"/>
    <property type="project" value="InterPro"/>
</dbReference>
<dbReference type="InterPro" id="IPR011760">
    <property type="entry name" value="PsdUridine_synth_TruD_insert"/>
</dbReference>
<organism evidence="5">
    <name type="scientific">hydrothermal vent metagenome</name>
    <dbReference type="NCBI Taxonomy" id="652676"/>
    <lineage>
        <taxon>unclassified sequences</taxon>
        <taxon>metagenomes</taxon>
        <taxon>ecological metagenomes</taxon>
    </lineage>
</organism>
<dbReference type="GO" id="GO:0008033">
    <property type="term" value="P:tRNA processing"/>
    <property type="evidence" value="ECO:0007669"/>
    <property type="project" value="UniProtKB-KW"/>
</dbReference>
<evidence type="ECO:0000256" key="3">
    <source>
        <dbReference type="ARBA" id="ARBA00023235"/>
    </source>
</evidence>
<dbReference type="EC" id="4.2.1.-" evidence="5"/>
<keyword evidence="2" id="KW-0819">tRNA processing</keyword>
<evidence type="ECO:0000256" key="1">
    <source>
        <dbReference type="ARBA" id="ARBA00007953"/>
    </source>
</evidence>
<dbReference type="GO" id="GO:0005829">
    <property type="term" value="C:cytosol"/>
    <property type="evidence" value="ECO:0007669"/>
    <property type="project" value="TreeGrafter"/>
</dbReference>
<feature type="domain" description="TRUD" evidence="4">
    <location>
        <begin position="150"/>
        <end position="332"/>
    </location>
</feature>
<dbReference type="HAMAP" id="MF_01082">
    <property type="entry name" value="TruD"/>
    <property type="match status" value="1"/>
</dbReference>
<dbReference type="Gene3D" id="3.30.2350.20">
    <property type="entry name" value="TruD, catalytic domain"/>
    <property type="match status" value="1"/>
</dbReference>
<dbReference type="InterPro" id="IPR043165">
    <property type="entry name" value="TruD_insert_sf"/>
</dbReference>
<dbReference type="AlphaFoldDB" id="A0A1W1CEH1"/>
<dbReference type="SUPFAM" id="SSF55120">
    <property type="entry name" value="Pseudouridine synthase"/>
    <property type="match status" value="1"/>
</dbReference>
<dbReference type="Pfam" id="PF01142">
    <property type="entry name" value="TruD"/>
    <property type="match status" value="2"/>
</dbReference>
<dbReference type="InterPro" id="IPR020103">
    <property type="entry name" value="PsdUridine_synth_cat_dom_sf"/>
</dbReference>
<reference evidence="5" key="1">
    <citation type="submission" date="2016-10" db="EMBL/GenBank/DDBJ databases">
        <authorList>
            <person name="de Groot N.N."/>
        </authorList>
    </citation>
    <scope>NUCLEOTIDE SEQUENCE</scope>
</reference>
<dbReference type="GO" id="GO:0016829">
    <property type="term" value="F:lyase activity"/>
    <property type="evidence" value="ECO:0007669"/>
    <property type="project" value="UniProtKB-KW"/>
</dbReference>
<dbReference type="EMBL" id="FPHI01000025">
    <property type="protein sequence ID" value="SFV64121.1"/>
    <property type="molecule type" value="Genomic_DNA"/>
</dbReference>
<dbReference type="CDD" id="cd02575">
    <property type="entry name" value="PseudoU_synth_EcTruD"/>
    <property type="match status" value="1"/>
</dbReference>
<dbReference type="NCBIfam" id="TIGR00094">
    <property type="entry name" value="tRNA_TruD_broad"/>
    <property type="match status" value="1"/>
</dbReference>
<name>A0A1W1CEH1_9ZZZZ</name>
<dbReference type="Gene3D" id="3.30.2340.10">
    <property type="entry name" value="TruD, insertion domain"/>
    <property type="match status" value="1"/>
</dbReference>
<dbReference type="PANTHER" id="PTHR47811:SF1">
    <property type="entry name" value="TRNA PSEUDOURIDINE SYNTHASE D"/>
    <property type="match status" value="1"/>
</dbReference>
<evidence type="ECO:0000313" key="5">
    <source>
        <dbReference type="EMBL" id="SFV64121.1"/>
    </source>
</evidence>